<organism evidence="3">
    <name type="scientific">uncultured Synechococcales cyanobacterium</name>
    <dbReference type="NCBI Taxonomy" id="1936017"/>
    <lineage>
        <taxon>Bacteria</taxon>
        <taxon>Bacillati</taxon>
        <taxon>Cyanobacteriota</taxon>
        <taxon>Cyanophyceae</taxon>
        <taxon>Synechococcales</taxon>
        <taxon>environmental samples</taxon>
    </lineage>
</organism>
<protein>
    <recommendedName>
        <fullName evidence="2">Winged helix-turn helix domain-containing protein</fullName>
    </recommendedName>
</protein>
<evidence type="ECO:0000259" key="2">
    <source>
        <dbReference type="Pfam" id="PF13592"/>
    </source>
</evidence>
<accession>A0A6J4VNW9</accession>
<sequence length="167" mass="19802">MGKRIQIAAHLSVEELEKHYRQAKDGVESRHYQIIWLLAQGKHTEEVAALSGYSRSWIYELVWGYNRIGMEALGDKRHQNTGATPLLNDLQQAQLWQLLQEQPSDGDLWDGPKVAEWMSQLLGRKIHPQRGWEYLRAMEMRLRRPRPEHQQSDPLEQEAWKKNWRRL</sequence>
<dbReference type="InterPro" id="IPR009057">
    <property type="entry name" value="Homeodomain-like_sf"/>
</dbReference>
<name>A0A6J4VNW9_9CYAN</name>
<feature type="domain" description="Winged helix-turn helix" evidence="2">
    <location>
        <begin position="106"/>
        <end position="163"/>
    </location>
</feature>
<gene>
    <name evidence="3" type="ORF">AVDCRST_MAG81-3464</name>
</gene>
<evidence type="ECO:0000256" key="1">
    <source>
        <dbReference type="SAM" id="MobiDB-lite"/>
    </source>
</evidence>
<dbReference type="InterPro" id="IPR025959">
    <property type="entry name" value="Winged_HTH_dom"/>
</dbReference>
<evidence type="ECO:0000313" key="3">
    <source>
        <dbReference type="EMBL" id="CAA9583864.1"/>
    </source>
</evidence>
<dbReference type="Pfam" id="PF13592">
    <property type="entry name" value="HTH_33"/>
    <property type="match status" value="1"/>
</dbReference>
<dbReference type="EMBL" id="CADCWO010000186">
    <property type="protein sequence ID" value="CAA9583864.1"/>
    <property type="molecule type" value="Genomic_DNA"/>
</dbReference>
<dbReference type="SUPFAM" id="SSF46689">
    <property type="entry name" value="Homeodomain-like"/>
    <property type="match status" value="1"/>
</dbReference>
<feature type="region of interest" description="Disordered" evidence="1">
    <location>
        <begin position="145"/>
        <end position="167"/>
    </location>
</feature>
<proteinExistence type="predicted"/>
<reference evidence="3" key="1">
    <citation type="submission" date="2020-02" db="EMBL/GenBank/DDBJ databases">
        <authorList>
            <person name="Meier V. D."/>
        </authorList>
    </citation>
    <scope>NUCLEOTIDE SEQUENCE</scope>
    <source>
        <strain evidence="3">AVDCRST_MAG81</strain>
    </source>
</reference>
<dbReference type="AlphaFoldDB" id="A0A6J4VNW9"/>